<evidence type="ECO:0000256" key="3">
    <source>
        <dbReference type="ARBA" id="ARBA00023125"/>
    </source>
</evidence>
<dbReference type="GO" id="GO:0003700">
    <property type="term" value="F:DNA-binding transcription factor activity"/>
    <property type="evidence" value="ECO:0007669"/>
    <property type="project" value="InterPro"/>
</dbReference>
<dbReference type="GO" id="GO:0032993">
    <property type="term" value="C:protein-DNA complex"/>
    <property type="evidence" value="ECO:0007669"/>
    <property type="project" value="TreeGrafter"/>
</dbReference>
<dbReference type="CDD" id="cd08434">
    <property type="entry name" value="PBP2_GltC_like"/>
    <property type="match status" value="1"/>
</dbReference>
<dbReference type="PANTHER" id="PTHR30346">
    <property type="entry name" value="TRANSCRIPTIONAL DUAL REGULATOR HCAR-RELATED"/>
    <property type="match status" value="1"/>
</dbReference>
<gene>
    <name evidence="6" type="ORF">HNR67_000126</name>
</gene>
<dbReference type="EMBL" id="JACHMH010000001">
    <property type="protein sequence ID" value="MBB4674008.1"/>
    <property type="molecule type" value="Genomic_DNA"/>
</dbReference>
<organism evidence="6 7">
    <name type="scientific">Crossiella cryophila</name>
    <dbReference type="NCBI Taxonomy" id="43355"/>
    <lineage>
        <taxon>Bacteria</taxon>
        <taxon>Bacillati</taxon>
        <taxon>Actinomycetota</taxon>
        <taxon>Actinomycetes</taxon>
        <taxon>Pseudonocardiales</taxon>
        <taxon>Pseudonocardiaceae</taxon>
        <taxon>Crossiella</taxon>
    </lineage>
</organism>
<evidence type="ECO:0000313" key="7">
    <source>
        <dbReference type="Proteomes" id="UP000533598"/>
    </source>
</evidence>
<dbReference type="PROSITE" id="PS50931">
    <property type="entry name" value="HTH_LYSR"/>
    <property type="match status" value="1"/>
</dbReference>
<dbReference type="InterPro" id="IPR036388">
    <property type="entry name" value="WH-like_DNA-bd_sf"/>
</dbReference>
<sequence>MDESTEPLVNALAPRLELLRALAEHRHVTRTAESLGVPQPTVTRWVAELGRTLGAPLVTRQGRGIRLTRAGQLLAEAATEALAVLEGGCRRAAEEVDPERGHVALGFLHVFGRSLVPDLLRRFRAEHPGVRFSLAQAAHIHIVAKLLTGELDLVLTAATPSGFPDRLHRVPILDQRLVVVLPEQHPLAGRAEIGVAELAEDDFVQLEPGFGLRLITDELCAAAGFTPRIAFEGQETETLRGLVSAGLGVSLLPPAERMRPPGVVEVELTPRLVRTVELVWAAGQRLPPAVRAFRDFTLRAAPAQA</sequence>
<evidence type="ECO:0000256" key="1">
    <source>
        <dbReference type="ARBA" id="ARBA00009437"/>
    </source>
</evidence>
<comment type="caution">
    <text evidence="6">The sequence shown here is derived from an EMBL/GenBank/DDBJ whole genome shotgun (WGS) entry which is preliminary data.</text>
</comment>
<dbReference type="SUPFAM" id="SSF46785">
    <property type="entry name" value="Winged helix' DNA-binding domain"/>
    <property type="match status" value="1"/>
</dbReference>
<keyword evidence="2" id="KW-0805">Transcription regulation</keyword>
<feature type="domain" description="HTH lysR-type" evidence="5">
    <location>
        <begin position="16"/>
        <end position="68"/>
    </location>
</feature>
<dbReference type="GO" id="GO:0003677">
    <property type="term" value="F:DNA binding"/>
    <property type="evidence" value="ECO:0007669"/>
    <property type="project" value="UniProtKB-KW"/>
</dbReference>
<name>A0A7W7C3S7_9PSEU</name>
<dbReference type="Gene3D" id="3.40.190.290">
    <property type="match status" value="1"/>
</dbReference>
<evidence type="ECO:0000259" key="5">
    <source>
        <dbReference type="PROSITE" id="PS50931"/>
    </source>
</evidence>
<comment type="similarity">
    <text evidence="1">Belongs to the LysR transcriptional regulatory family.</text>
</comment>
<accession>A0A7W7C3S7</accession>
<dbReference type="Pfam" id="PF00126">
    <property type="entry name" value="HTH_1"/>
    <property type="match status" value="1"/>
</dbReference>
<keyword evidence="3 6" id="KW-0238">DNA-binding</keyword>
<evidence type="ECO:0000313" key="6">
    <source>
        <dbReference type="EMBL" id="MBB4674008.1"/>
    </source>
</evidence>
<reference evidence="6 7" key="1">
    <citation type="submission" date="2020-08" db="EMBL/GenBank/DDBJ databases">
        <title>Sequencing the genomes of 1000 actinobacteria strains.</title>
        <authorList>
            <person name="Klenk H.-P."/>
        </authorList>
    </citation>
    <scope>NUCLEOTIDE SEQUENCE [LARGE SCALE GENOMIC DNA]</scope>
    <source>
        <strain evidence="6 7">DSM 44230</strain>
    </source>
</reference>
<dbReference type="SUPFAM" id="SSF53850">
    <property type="entry name" value="Periplasmic binding protein-like II"/>
    <property type="match status" value="1"/>
</dbReference>
<dbReference type="PANTHER" id="PTHR30346:SF28">
    <property type="entry name" value="HTH-TYPE TRANSCRIPTIONAL REGULATOR CYNR"/>
    <property type="match status" value="1"/>
</dbReference>
<evidence type="ECO:0000256" key="2">
    <source>
        <dbReference type="ARBA" id="ARBA00023015"/>
    </source>
</evidence>
<dbReference type="RefSeq" id="WP_185000055.1">
    <property type="nucleotide sequence ID" value="NZ_BAAAUI010000013.1"/>
</dbReference>
<protein>
    <submittedName>
        <fullName evidence="6">DNA-binding transcriptional LysR family regulator</fullName>
    </submittedName>
</protein>
<proteinExistence type="inferred from homology"/>
<keyword evidence="7" id="KW-1185">Reference proteome</keyword>
<dbReference type="Pfam" id="PF03466">
    <property type="entry name" value="LysR_substrate"/>
    <property type="match status" value="1"/>
</dbReference>
<dbReference type="InterPro" id="IPR005119">
    <property type="entry name" value="LysR_subst-bd"/>
</dbReference>
<dbReference type="InterPro" id="IPR036390">
    <property type="entry name" value="WH_DNA-bd_sf"/>
</dbReference>
<dbReference type="Proteomes" id="UP000533598">
    <property type="component" value="Unassembled WGS sequence"/>
</dbReference>
<keyword evidence="4" id="KW-0804">Transcription</keyword>
<dbReference type="InterPro" id="IPR000847">
    <property type="entry name" value="LysR_HTH_N"/>
</dbReference>
<evidence type="ECO:0000256" key="4">
    <source>
        <dbReference type="ARBA" id="ARBA00023163"/>
    </source>
</evidence>
<dbReference type="Gene3D" id="1.10.10.10">
    <property type="entry name" value="Winged helix-like DNA-binding domain superfamily/Winged helix DNA-binding domain"/>
    <property type="match status" value="1"/>
</dbReference>
<dbReference type="AlphaFoldDB" id="A0A7W7C3S7"/>